<proteinExistence type="predicted"/>
<dbReference type="InterPro" id="IPR002525">
    <property type="entry name" value="Transp_IS110-like_N"/>
</dbReference>
<organism evidence="2 3">
    <name type="scientific">Neorhizobium petrolearium</name>
    <dbReference type="NCBI Taxonomy" id="515361"/>
    <lineage>
        <taxon>Bacteria</taxon>
        <taxon>Pseudomonadati</taxon>
        <taxon>Pseudomonadota</taxon>
        <taxon>Alphaproteobacteria</taxon>
        <taxon>Hyphomicrobiales</taxon>
        <taxon>Rhizobiaceae</taxon>
        <taxon>Rhizobium/Agrobacterium group</taxon>
        <taxon>Neorhizobium</taxon>
    </lineage>
</organism>
<reference evidence="2 3" key="1">
    <citation type="submission" date="2023-04" db="EMBL/GenBank/DDBJ databases">
        <title>Neorhizobium petrolearium OS53, complete genome.</title>
        <authorList>
            <person name="Yu T."/>
        </authorList>
    </citation>
    <scope>NUCLEOTIDE SEQUENCE [LARGE SCALE GENOMIC DNA]</scope>
    <source>
        <strain evidence="2 3">OS53</strain>
    </source>
</reference>
<evidence type="ECO:0000313" key="3">
    <source>
        <dbReference type="Proteomes" id="UP001227095"/>
    </source>
</evidence>
<dbReference type="InterPro" id="IPR047650">
    <property type="entry name" value="Transpos_IS110"/>
</dbReference>
<protein>
    <submittedName>
        <fullName evidence="2">Transposase</fullName>
    </submittedName>
</protein>
<evidence type="ECO:0000313" key="2">
    <source>
        <dbReference type="EMBL" id="WGI66741.1"/>
    </source>
</evidence>
<accession>A0ABY8LYJ9</accession>
<evidence type="ECO:0000259" key="1">
    <source>
        <dbReference type="Pfam" id="PF01548"/>
    </source>
</evidence>
<dbReference type="EMBL" id="CP123000">
    <property type="protein sequence ID" value="WGI66741.1"/>
    <property type="molecule type" value="Genomic_DNA"/>
</dbReference>
<keyword evidence="3" id="KW-1185">Reference proteome</keyword>
<name>A0ABY8LYJ9_9HYPH</name>
<dbReference type="RefSeq" id="WP_227703815.1">
    <property type="nucleotide sequence ID" value="NZ_CP123000.1"/>
</dbReference>
<sequence>MAEPGRLPFRLLSPEQLIGRPLARRSRRIRTGLMTIASCIVGIDVSKQWLDCFLHPTGRRSRFSNDAKGHDAFLAQLGGRQGFCVLEATGRYDRALCLRLHEAGQPSTRPTHARRVSLPRPPVSWPGARIDRVDAHILARYGVTMDLPAQVRPEPERLELRDLMERRDQLVEMRKSARIRLAQPQPAARHPQGRHPGQQSIRALTTNNTVARASAEDMPSLAKFLII</sequence>
<dbReference type="PANTHER" id="PTHR33055">
    <property type="entry name" value="TRANSPOSASE FOR INSERTION SEQUENCE ELEMENT IS1111A"/>
    <property type="match status" value="1"/>
</dbReference>
<gene>
    <name evidence="2" type="ORF">QEO92_17145</name>
</gene>
<feature type="domain" description="Transposase IS110-like N-terminal" evidence="1">
    <location>
        <begin position="41"/>
        <end position="181"/>
    </location>
</feature>
<dbReference type="Pfam" id="PF01548">
    <property type="entry name" value="DEDD_Tnp_IS110"/>
    <property type="match status" value="1"/>
</dbReference>
<dbReference type="PANTHER" id="PTHR33055:SF3">
    <property type="entry name" value="PUTATIVE TRANSPOSASE FOR IS117-RELATED"/>
    <property type="match status" value="1"/>
</dbReference>
<dbReference type="Proteomes" id="UP001227095">
    <property type="component" value="Chromosome"/>
</dbReference>